<dbReference type="RefSeq" id="XP_018100958.2">
    <property type="nucleotide sequence ID" value="XM_018245469.2"/>
</dbReference>
<feature type="transmembrane region" description="Helical" evidence="11">
    <location>
        <begin position="48"/>
        <end position="71"/>
    </location>
</feature>
<feature type="transmembrane region" description="Helical" evidence="11">
    <location>
        <begin position="167"/>
        <end position="188"/>
    </location>
</feature>
<evidence type="ECO:0000256" key="11">
    <source>
        <dbReference type="RuleBase" id="RU364061"/>
    </source>
</evidence>
<evidence type="ECO:0000256" key="10">
    <source>
        <dbReference type="ARBA" id="ARBA00023224"/>
    </source>
</evidence>
<feature type="transmembrane region" description="Helical" evidence="11">
    <location>
        <begin position="273"/>
        <end position="292"/>
    </location>
</feature>
<gene>
    <name evidence="13" type="primary">LOC108707465</name>
</gene>
<keyword evidence="8 11" id="KW-0472">Membrane</keyword>
<evidence type="ECO:0000256" key="5">
    <source>
        <dbReference type="ARBA" id="ARBA00022692"/>
    </source>
</evidence>
<keyword evidence="12" id="KW-1185">Reference proteome</keyword>
<dbReference type="GO" id="GO:0019236">
    <property type="term" value="P:response to pheromone"/>
    <property type="evidence" value="ECO:0007669"/>
    <property type="project" value="UniProtKB-KW"/>
</dbReference>
<evidence type="ECO:0000256" key="3">
    <source>
        <dbReference type="ARBA" id="ARBA00022475"/>
    </source>
</evidence>
<keyword evidence="6 11" id="KW-1133">Transmembrane helix</keyword>
<dbReference type="FunFam" id="1.20.1070.10:FF:000300">
    <property type="entry name" value="Vomeronasal type-1 receptor"/>
    <property type="match status" value="1"/>
</dbReference>
<evidence type="ECO:0000256" key="6">
    <source>
        <dbReference type="ARBA" id="ARBA00022989"/>
    </source>
</evidence>
<dbReference type="KEGG" id="xla:108707465"/>
<keyword evidence="3 11" id="KW-1003">Cell membrane</keyword>
<dbReference type="AlphaFoldDB" id="A0A8J0U4I9"/>
<evidence type="ECO:0000256" key="1">
    <source>
        <dbReference type="ARBA" id="ARBA00004651"/>
    </source>
</evidence>
<evidence type="ECO:0000313" key="12">
    <source>
        <dbReference type="Proteomes" id="UP000186698"/>
    </source>
</evidence>
<accession>A0A8J0U4I9</accession>
<name>A0A8J0U4I9_XENLA</name>
<dbReference type="PRINTS" id="PR00237">
    <property type="entry name" value="GPCRRHODOPSN"/>
</dbReference>
<dbReference type="GO" id="GO:0005886">
    <property type="term" value="C:plasma membrane"/>
    <property type="evidence" value="ECO:0000318"/>
    <property type="project" value="GO_Central"/>
</dbReference>
<feature type="transmembrane region" description="Helical" evidence="11">
    <location>
        <begin position="233"/>
        <end position="252"/>
    </location>
</feature>
<dbReference type="GO" id="GO:0016503">
    <property type="term" value="F:pheromone receptor activity"/>
    <property type="evidence" value="ECO:0007669"/>
    <property type="project" value="InterPro"/>
</dbReference>
<dbReference type="InterPro" id="IPR004072">
    <property type="entry name" value="Vmron_rcpt_1"/>
</dbReference>
<dbReference type="PANTHER" id="PTHR24062">
    <property type="entry name" value="VOMERONASAL TYPE-1 RECEPTOR"/>
    <property type="match status" value="1"/>
</dbReference>
<organism evidence="12 13">
    <name type="scientific">Xenopus laevis</name>
    <name type="common">African clawed frog</name>
    <dbReference type="NCBI Taxonomy" id="8355"/>
    <lineage>
        <taxon>Eukaryota</taxon>
        <taxon>Metazoa</taxon>
        <taxon>Chordata</taxon>
        <taxon>Craniata</taxon>
        <taxon>Vertebrata</taxon>
        <taxon>Euteleostomi</taxon>
        <taxon>Amphibia</taxon>
        <taxon>Batrachia</taxon>
        <taxon>Anura</taxon>
        <taxon>Pipoidea</taxon>
        <taxon>Pipidae</taxon>
        <taxon>Xenopodinae</taxon>
        <taxon>Xenopus</taxon>
        <taxon>Xenopus</taxon>
    </lineage>
</organism>
<dbReference type="Pfam" id="PF03402">
    <property type="entry name" value="V1R"/>
    <property type="match status" value="1"/>
</dbReference>
<evidence type="ECO:0000313" key="13">
    <source>
        <dbReference type="RefSeq" id="XP_018100958.2"/>
    </source>
</evidence>
<evidence type="ECO:0000256" key="9">
    <source>
        <dbReference type="ARBA" id="ARBA00023170"/>
    </source>
</evidence>
<feature type="transmembrane region" description="Helical" evidence="11">
    <location>
        <begin position="312"/>
        <end position="331"/>
    </location>
</feature>
<evidence type="ECO:0000256" key="8">
    <source>
        <dbReference type="ARBA" id="ARBA00023136"/>
    </source>
</evidence>
<comment type="similarity">
    <text evidence="2 11">Belongs to the G-protein coupled receptor 1 family.</text>
</comment>
<keyword evidence="4 11" id="KW-0589">Pheromone response</keyword>
<protein>
    <recommendedName>
        <fullName evidence="11">Vomeronasal type-1 receptor</fullName>
    </recommendedName>
</protein>
<dbReference type="OrthoDB" id="9606139at2759"/>
<dbReference type="SUPFAM" id="SSF81321">
    <property type="entry name" value="Family A G protein-coupled receptor-like"/>
    <property type="match status" value="1"/>
</dbReference>
<dbReference type="Gene3D" id="1.20.1070.10">
    <property type="entry name" value="Rhodopsin 7-helix transmembrane proteins"/>
    <property type="match status" value="1"/>
</dbReference>
<dbReference type="InterPro" id="IPR000276">
    <property type="entry name" value="GPCR_Rhodpsn"/>
</dbReference>
<keyword evidence="10 11" id="KW-0807">Transducer</keyword>
<reference evidence="13" key="1">
    <citation type="submission" date="2025-08" db="UniProtKB">
        <authorList>
            <consortium name="RefSeq"/>
        </authorList>
    </citation>
    <scope>IDENTIFICATION</scope>
    <source>
        <strain evidence="13">J_2021</strain>
        <tissue evidence="13">Erythrocytes</tissue>
    </source>
</reference>
<evidence type="ECO:0000256" key="7">
    <source>
        <dbReference type="ARBA" id="ARBA00023040"/>
    </source>
</evidence>
<dbReference type="Proteomes" id="UP000186698">
    <property type="component" value="Chromosome 2L"/>
</dbReference>
<feature type="transmembrane region" description="Helical" evidence="11">
    <location>
        <begin position="208"/>
        <end position="227"/>
    </location>
</feature>
<dbReference type="GO" id="GO:0005550">
    <property type="term" value="F:pheromone binding"/>
    <property type="evidence" value="ECO:0000318"/>
    <property type="project" value="GO_Central"/>
</dbReference>
<keyword evidence="7 11" id="KW-0297">G-protein coupled receptor</keyword>
<evidence type="ECO:0000256" key="2">
    <source>
        <dbReference type="ARBA" id="ARBA00010663"/>
    </source>
</evidence>
<evidence type="ECO:0000256" key="4">
    <source>
        <dbReference type="ARBA" id="ARBA00022507"/>
    </source>
</evidence>
<comment type="subcellular location">
    <subcellularLocation>
        <location evidence="1 11">Cell membrane</location>
        <topology evidence="1 11">Multi-pass membrane protein</topology>
    </subcellularLocation>
</comment>
<keyword evidence="9 11" id="KW-0675">Receptor</keyword>
<sequence length="362" mass="41710">MARSIVLTLCFIYILLGVYHNNFYVFLSFNCDQTNVLLQCREPMDPYLLLKAAGFLLLEIIGIPGNVFIMVQFTYFRIIEKKLLPTNIILMVLALVNLLVILSRTIPQSINALGVEELLDDTECKFAIFIYRINRAMCICVTSFLSCYQCILIAPNTKLWNYFKHTVTQNVVTIIFIFWIINITIYPYSILNAHTQRNQTTSPYTLHLVYCDADFLNYMAYIVNGAIYSIRDFIFVGLMVLASSYIVFTLLTHERSVKGIRSSDRTQRRSVEYRASIAVILLVTLYVLLYGLDNCMWIYTLTLSNVSPYMNEIRTFLASSYSSLSPIVIVITNPKLQQKLFTCKRERNRNSEVNGPVYSISK</sequence>
<proteinExistence type="inferred from homology"/>
<feature type="transmembrane region" description="Helical" evidence="11">
    <location>
        <begin position="136"/>
        <end position="155"/>
    </location>
</feature>
<feature type="transmembrane region" description="Helical" evidence="11">
    <location>
        <begin position="6"/>
        <end position="27"/>
    </location>
</feature>
<feature type="transmembrane region" description="Helical" evidence="11">
    <location>
        <begin position="83"/>
        <end position="102"/>
    </location>
</feature>
<keyword evidence="5 11" id="KW-0812">Transmembrane</keyword>
<dbReference type="GeneID" id="108707465"/>